<dbReference type="Pfam" id="PF11185">
    <property type="entry name" value="DUF2971"/>
    <property type="match status" value="1"/>
</dbReference>
<sequence>MQVFEPCIFFITLKKNIYMNTLSEFESDDILYHYTKTTTALEHILFKKELRLSDRVNSNDPIENMTTPTLIKVESLENETYDNWDKYGKEIEKKMKQIKQVCFCMNAKSIRYKKMNNKPAEFYGCMKPRMWEQYGNNYNGVCLILSKAELLKQLDKGYKYKKVKYVNYDDLKNKKIEIDSNDLRDSYYTSCLEKVNRQIDKYIFHKHKDYVGENEYRIRAYSDEDLYINIKSALKGILVSNKNSEYFVNKLLEYAEECKFNVFKISWASNGADPINLIERIELKKENDRIANELKKRMSMEQK</sequence>
<name>A0A4V1N026_9BACT</name>
<dbReference type="Proteomes" id="UP000289703">
    <property type="component" value="Unassembled WGS sequence"/>
</dbReference>
<gene>
    <name evidence="1" type="ORF">EO244_10315</name>
</gene>
<evidence type="ECO:0000313" key="1">
    <source>
        <dbReference type="EMBL" id="RXQ93961.1"/>
    </source>
</evidence>
<comment type="caution">
    <text evidence="1">The sequence shown here is derived from an EMBL/GenBank/DDBJ whole genome shotgun (WGS) entry which is preliminary data.</text>
</comment>
<accession>A0A4V1N026</accession>
<protein>
    <submittedName>
        <fullName evidence="1">DUF2971 domain-containing protein</fullName>
    </submittedName>
</protein>
<keyword evidence="2" id="KW-1185">Reference proteome</keyword>
<dbReference type="InterPro" id="IPR021352">
    <property type="entry name" value="DUF2971"/>
</dbReference>
<dbReference type="OrthoDB" id="190848at2"/>
<proteinExistence type="predicted"/>
<reference evidence="1 2" key="1">
    <citation type="submission" date="2019-01" db="EMBL/GenBank/DDBJ databases">
        <title>Ancylomarina salipaludis sp. nov., isolated from a salt marsh.</title>
        <authorList>
            <person name="Yoon J.-H."/>
        </authorList>
    </citation>
    <scope>NUCLEOTIDE SEQUENCE [LARGE SCALE GENOMIC DNA]</scope>
    <source>
        <strain evidence="1 2">SHSM-M15</strain>
    </source>
</reference>
<dbReference type="AlphaFoldDB" id="A0A4V1N026"/>
<dbReference type="EMBL" id="SAXA01000008">
    <property type="protein sequence ID" value="RXQ93961.1"/>
    <property type="molecule type" value="Genomic_DNA"/>
</dbReference>
<evidence type="ECO:0000313" key="2">
    <source>
        <dbReference type="Proteomes" id="UP000289703"/>
    </source>
</evidence>
<organism evidence="1 2">
    <name type="scientific">Ancylomarina salipaludis</name>
    <dbReference type="NCBI Taxonomy" id="2501299"/>
    <lineage>
        <taxon>Bacteria</taxon>
        <taxon>Pseudomonadati</taxon>
        <taxon>Bacteroidota</taxon>
        <taxon>Bacteroidia</taxon>
        <taxon>Marinilabiliales</taxon>
        <taxon>Marinifilaceae</taxon>
        <taxon>Ancylomarina</taxon>
    </lineage>
</organism>